<dbReference type="AlphaFoldDB" id="A0AAF1JUR0"/>
<reference evidence="7" key="2">
    <citation type="journal article" date="2021" name="Syst. Appl. Microbiol.">
        <title>Roseomonas hellenica sp. nov., isolated from roots of wild-growing Alkanna tinctoria.</title>
        <authorList>
            <person name="Rat A."/>
            <person name="Naranjo H.D."/>
            <person name="Lebbe L."/>
            <person name="Cnockaert M."/>
            <person name="Krigas N."/>
            <person name="Grigoriadou K."/>
            <person name="Maloupa E."/>
            <person name="Willems A."/>
        </authorList>
    </citation>
    <scope>NUCLEOTIDE SEQUENCE</scope>
    <source>
        <strain evidence="7">LMG 28251</strain>
    </source>
</reference>
<proteinExistence type="predicted"/>
<evidence type="ECO:0000259" key="6">
    <source>
        <dbReference type="PROSITE" id="PS50928"/>
    </source>
</evidence>
<dbReference type="Proteomes" id="UP001196068">
    <property type="component" value="Unassembled WGS sequence"/>
</dbReference>
<dbReference type="PANTHER" id="PTHR43632">
    <property type="entry name" value="PERMEASE COMPONENT OF TUNGSTATE ABC TRANSPORTER"/>
    <property type="match status" value="1"/>
</dbReference>
<feature type="transmembrane region" description="Helical" evidence="5">
    <location>
        <begin position="235"/>
        <end position="256"/>
    </location>
</feature>
<keyword evidence="4 5" id="KW-0472">Membrane</keyword>
<evidence type="ECO:0000256" key="1">
    <source>
        <dbReference type="ARBA" id="ARBA00004651"/>
    </source>
</evidence>
<comment type="subcellular location">
    <subcellularLocation>
        <location evidence="1">Cell membrane</location>
        <topology evidence="1">Multi-pass membrane protein</topology>
    </subcellularLocation>
</comment>
<evidence type="ECO:0000256" key="2">
    <source>
        <dbReference type="ARBA" id="ARBA00022692"/>
    </source>
</evidence>
<evidence type="ECO:0000256" key="5">
    <source>
        <dbReference type="SAM" id="Phobius"/>
    </source>
</evidence>
<evidence type="ECO:0000256" key="3">
    <source>
        <dbReference type="ARBA" id="ARBA00022989"/>
    </source>
</evidence>
<evidence type="ECO:0000313" key="8">
    <source>
        <dbReference type="Proteomes" id="UP001196068"/>
    </source>
</evidence>
<feature type="transmembrane region" description="Helical" evidence="5">
    <location>
        <begin position="131"/>
        <end position="152"/>
    </location>
</feature>
<feature type="transmembrane region" description="Helical" evidence="5">
    <location>
        <begin position="188"/>
        <end position="215"/>
    </location>
</feature>
<dbReference type="EMBL" id="JAAEDH010000002">
    <property type="protein sequence ID" value="MBR0654082.1"/>
    <property type="molecule type" value="Genomic_DNA"/>
</dbReference>
<keyword evidence="3 5" id="KW-1133">Transmembrane helix</keyword>
<organism evidence="7 8">
    <name type="scientific">Plastoroseomonas arctica</name>
    <dbReference type="NCBI Taxonomy" id="1509237"/>
    <lineage>
        <taxon>Bacteria</taxon>
        <taxon>Pseudomonadati</taxon>
        <taxon>Pseudomonadota</taxon>
        <taxon>Alphaproteobacteria</taxon>
        <taxon>Acetobacterales</taxon>
        <taxon>Acetobacteraceae</taxon>
        <taxon>Plastoroseomonas</taxon>
    </lineage>
</organism>
<gene>
    <name evidence="7" type="ORF">GXW79_03210</name>
</gene>
<feature type="transmembrane region" description="Helical" evidence="5">
    <location>
        <begin position="95"/>
        <end position="119"/>
    </location>
</feature>
<keyword evidence="2 5" id="KW-0812">Transmembrane</keyword>
<reference evidence="7" key="1">
    <citation type="submission" date="2020-01" db="EMBL/GenBank/DDBJ databases">
        <authorList>
            <person name="Rat A."/>
        </authorList>
    </citation>
    <scope>NUCLEOTIDE SEQUENCE</scope>
    <source>
        <strain evidence="7">LMG 28251</strain>
    </source>
</reference>
<dbReference type="NCBIfam" id="NF038017">
    <property type="entry name" value="ABC_perm1"/>
    <property type="match status" value="1"/>
</dbReference>
<dbReference type="Gene3D" id="1.10.3720.10">
    <property type="entry name" value="MetI-like"/>
    <property type="match status" value="1"/>
</dbReference>
<sequence>MHRQIPANHDDVPAQSVIDRLWRRHQLPRNRECALNDLSAAFAAAAGLLAGGDPAVLGIIGLSLRVSLSAVVIAALVGLPLGALLAVARFPGRGALIVTLNALMGLPPVVCGLLVYLLLSRSGPLGSLGLLFTPGAMIAAQAVLIAPILAALTRQVLESYWEEYAEQLRSFGAGPWRAIPTLLWDGRFALLTVLLAGFGRASAEVGAVMIVGGNIEGFTRVMTTAIALETSKGDLPLALALGMVLMAIVLGVNAAAQTLRGAATRWAG</sequence>
<dbReference type="GO" id="GO:0005886">
    <property type="term" value="C:plasma membrane"/>
    <property type="evidence" value="ECO:0007669"/>
    <property type="project" value="UniProtKB-SubCell"/>
</dbReference>
<dbReference type="SUPFAM" id="SSF161098">
    <property type="entry name" value="MetI-like"/>
    <property type="match status" value="1"/>
</dbReference>
<evidence type="ECO:0000313" key="7">
    <source>
        <dbReference type="EMBL" id="MBR0654082.1"/>
    </source>
</evidence>
<protein>
    <submittedName>
        <fullName evidence="7">ABC transporter permease subunit</fullName>
    </submittedName>
</protein>
<dbReference type="CDD" id="cd06261">
    <property type="entry name" value="TM_PBP2"/>
    <property type="match status" value="1"/>
</dbReference>
<dbReference type="InterPro" id="IPR049783">
    <property type="entry name" value="ABC_perm_TupB-like"/>
</dbReference>
<evidence type="ECO:0000256" key="4">
    <source>
        <dbReference type="ARBA" id="ARBA00023136"/>
    </source>
</evidence>
<keyword evidence="8" id="KW-1185">Reference proteome</keyword>
<dbReference type="PROSITE" id="PS50928">
    <property type="entry name" value="ABC_TM1"/>
    <property type="match status" value="1"/>
</dbReference>
<dbReference type="GO" id="GO:0055085">
    <property type="term" value="P:transmembrane transport"/>
    <property type="evidence" value="ECO:0007669"/>
    <property type="project" value="InterPro"/>
</dbReference>
<feature type="transmembrane region" description="Helical" evidence="5">
    <location>
        <begin position="66"/>
        <end position="88"/>
    </location>
</feature>
<dbReference type="InterPro" id="IPR000515">
    <property type="entry name" value="MetI-like"/>
</dbReference>
<comment type="caution">
    <text evidence="7">The sequence shown here is derived from an EMBL/GenBank/DDBJ whole genome shotgun (WGS) entry which is preliminary data.</text>
</comment>
<accession>A0AAF1JUR0</accession>
<dbReference type="InterPro" id="IPR035906">
    <property type="entry name" value="MetI-like_sf"/>
</dbReference>
<name>A0AAF1JUR0_9PROT</name>
<feature type="transmembrane region" description="Helical" evidence="5">
    <location>
        <begin position="38"/>
        <end position="60"/>
    </location>
</feature>
<feature type="domain" description="ABC transmembrane type-1" evidence="6">
    <location>
        <begin position="60"/>
        <end position="256"/>
    </location>
</feature>
<dbReference type="PANTHER" id="PTHR43632:SF1">
    <property type="entry name" value="PERMEASE COMPONENT OF TUNGSTATE ABC TRANSPORTER"/>
    <property type="match status" value="1"/>
</dbReference>